<dbReference type="Pfam" id="PF08002">
    <property type="entry name" value="DUF1697"/>
    <property type="match status" value="1"/>
</dbReference>
<reference evidence="1 2" key="1">
    <citation type="submission" date="2021-03" db="EMBL/GenBank/DDBJ databases">
        <title>Gelidibacter sp. nov., isolated from costal sediment.</title>
        <authorList>
            <person name="Lun K.-Y."/>
        </authorList>
    </citation>
    <scope>NUCLEOTIDE SEQUENCE [LARGE SCALE GENOMIC DNA]</scope>
    <source>
        <strain evidence="1 2">DF109</strain>
    </source>
</reference>
<dbReference type="SUPFAM" id="SSF160379">
    <property type="entry name" value="SP0830-like"/>
    <property type="match status" value="1"/>
</dbReference>
<name>A0ABS3SSI9_9FLAO</name>
<dbReference type="PANTHER" id="PTHR36439">
    <property type="entry name" value="BLL4334 PROTEIN"/>
    <property type="match status" value="1"/>
</dbReference>
<dbReference type="EMBL" id="JAGEVG010000011">
    <property type="protein sequence ID" value="MBO3098687.1"/>
    <property type="molecule type" value="Genomic_DNA"/>
</dbReference>
<dbReference type="PIRSF" id="PIRSF008502">
    <property type="entry name" value="UCP008502"/>
    <property type="match status" value="1"/>
</dbReference>
<comment type="caution">
    <text evidence="1">The sequence shown here is derived from an EMBL/GenBank/DDBJ whole genome shotgun (WGS) entry which is preliminary data.</text>
</comment>
<evidence type="ECO:0000313" key="2">
    <source>
        <dbReference type="Proteomes" id="UP000681315"/>
    </source>
</evidence>
<dbReference type="PANTHER" id="PTHR36439:SF1">
    <property type="entry name" value="DUF1697 DOMAIN-CONTAINING PROTEIN"/>
    <property type="match status" value="1"/>
</dbReference>
<dbReference type="Gene3D" id="3.30.70.1280">
    <property type="entry name" value="SP0830-like domains"/>
    <property type="match status" value="1"/>
</dbReference>
<protein>
    <submittedName>
        <fullName evidence="1">DUF1697 domain-containing protein</fullName>
    </submittedName>
</protein>
<dbReference type="Proteomes" id="UP000681315">
    <property type="component" value="Unassembled WGS sequence"/>
</dbReference>
<dbReference type="RefSeq" id="WP_208233816.1">
    <property type="nucleotide sequence ID" value="NZ_JAGEVG010000011.1"/>
</dbReference>
<organism evidence="1 2">
    <name type="scientific">Gelidibacter pelagius</name>
    <dbReference type="NCBI Taxonomy" id="2819985"/>
    <lineage>
        <taxon>Bacteria</taxon>
        <taxon>Pseudomonadati</taxon>
        <taxon>Bacteroidota</taxon>
        <taxon>Flavobacteriia</taxon>
        <taxon>Flavobacteriales</taxon>
        <taxon>Flavobacteriaceae</taxon>
        <taxon>Gelidibacter</taxon>
    </lineage>
</organism>
<keyword evidence="2" id="KW-1185">Reference proteome</keyword>
<gene>
    <name evidence="1" type="ORF">J4051_10430</name>
</gene>
<sequence>MPKLIALLKGINVGGHKKVAMADLRQLMTKEGFQNVQTYIQSGNVIFDALDNADVIANKIQELIHSHFGFEVSVLVKTHQELLSIFNACPFSNEKKKKSYFILFNKLPNTKLVDEVSKKTYENEEFDIINKCLYFYSEAGYGQAKFNWNSFERKLKVTGTARNYNTMVKLIAMSSTDEKNL</sequence>
<dbReference type="InterPro" id="IPR012545">
    <property type="entry name" value="DUF1697"/>
</dbReference>
<accession>A0ABS3SSI9</accession>
<proteinExistence type="predicted"/>
<evidence type="ECO:0000313" key="1">
    <source>
        <dbReference type="EMBL" id="MBO3098687.1"/>
    </source>
</evidence>